<evidence type="ECO:0000313" key="13">
    <source>
        <dbReference type="Proteomes" id="UP000315010"/>
    </source>
</evidence>
<dbReference type="SMART" id="SM00388">
    <property type="entry name" value="HisKA"/>
    <property type="match status" value="1"/>
</dbReference>
<keyword evidence="8" id="KW-0902">Two-component regulatory system</keyword>
<dbReference type="EMBL" id="SJPJ01000001">
    <property type="protein sequence ID" value="TWT84211.1"/>
    <property type="molecule type" value="Genomic_DNA"/>
</dbReference>
<dbReference type="PRINTS" id="PR00344">
    <property type="entry name" value="BCTRLSENSOR"/>
</dbReference>
<sequence length="463" mass="50874">MIFRSRPSSSPQAFLESEIPLRHYRTRIALALGVVLMPAGTALDFAIYPNDVWQLSIIRFATSVMLFLGLLLVLKLSCEGCVEAISVLFLVIPSLAIALMIRQTNGVQSPYYLGLILLMIVVHLLGFRTTEAILYCVVTIGAYFAAIISHPDPTTFELSHFVQGTFFLVTSAIVCVFVSNVNFRNRLTAFNLQTALKEEQTRLEKSLRQLQETEAQLFQSEKTRAIAGLAAGLLHEINNPVNFSLMALKVMKKRTASDSPNVETLNDIEEGVQRIGQIVSDLRSFAHPEHEHTKSPFRISDAVVMAERFSRSSLTSSELQILDSEAMRSFVVGSESQIVQVLLNLILNANSANERVRDRQASVINVSAELKEDRLAVTVEDHGIGMTEEQVQHAVEPFYSDSGGQGLGLGLSICGTIVAAHDGQLLIQSEPNVGTRVVFDLPVHPCDSAPPDNRVGQSPAFLN</sequence>
<comment type="caution">
    <text evidence="12">The sequence shown here is derived from an EMBL/GenBank/DDBJ whole genome shotgun (WGS) entry which is preliminary data.</text>
</comment>
<accession>A0A5C5ZBG8</accession>
<dbReference type="EC" id="2.7.13.3" evidence="2"/>
<evidence type="ECO:0000256" key="5">
    <source>
        <dbReference type="ARBA" id="ARBA00022741"/>
    </source>
</evidence>
<keyword evidence="9" id="KW-0175">Coiled coil</keyword>
<dbReference type="Proteomes" id="UP000315010">
    <property type="component" value="Unassembled WGS sequence"/>
</dbReference>
<dbReference type="CDD" id="cd00082">
    <property type="entry name" value="HisKA"/>
    <property type="match status" value="1"/>
</dbReference>
<dbReference type="InterPro" id="IPR036097">
    <property type="entry name" value="HisK_dim/P_sf"/>
</dbReference>
<dbReference type="PANTHER" id="PTHR43065">
    <property type="entry name" value="SENSOR HISTIDINE KINASE"/>
    <property type="match status" value="1"/>
</dbReference>
<dbReference type="SUPFAM" id="SSF47384">
    <property type="entry name" value="Homodimeric domain of signal transducing histidine kinase"/>
    <property type="match status" value="1"/>
</dbReference>
<keyword evidence="5" id="KW-0547">Nucleotide-binding</keyword>
<dbReference type="Pfam" id="PF00512">
    <property type="entry name" value="HisKA"/>
    <property type="match status" value="1"/>
</dbReference>
<keyword evidence="4 12" id="KW-0808">Transferase</keyword>
<feature type="transmembrane region" description="Helical" evidence="10">
    <location>
        <begin position="28"/>
        <end position="47"/>
    </location>
</feature>
<evidence type="ECO:0000256" key="7">
    <source>
        <dbReference type="ARBA" id="ARBA00022840"/>
    </source>
</evidence>
<dbReference type="InterPro" id="IPR036890">
    <property type="entry name" value="HATPase_C_sf"/>
</dbReference>
<dbReference type="InterPro" id="IPR005467">
    <property type="entry name" value="His_kinase_dom"/>
</dbReference>
<keyword evidence="6" id="KW-0418">Kinase</keyword>
<dbReference type="OrthoDB" id="226486at2"/>
<evidence type="ECO:0000256" key="2">
    <source>
        <dbReference type="ARBA" id="ARBA00012438"/>
    </source>
</evidence>
<dbReference type="SUPFAM" id="SSF55874">
    <property type="entry name" value="ATPase domain of HSP90 chaperone/DNA topoisomerase II/histidine kinase"/>
    <property type="match status" value="1"/>
</dbReference>
<keyword evidence="10" id="KW-0812">Transmembrane</keyword>
<feature type="transmembrane region" description="Helical" evidence="10">
    <location>
        <begin position="107"/>
        <end position="125"/>
    </location>
</feature>
<dbReference type="InterPro" id="IPR003594">
    <property type="entry name" value="HATPase_dom"/>
</dbReference>
<dbReference type="GO" id="GO:0005524">
    <property type="term" value="F:ATP binding"/>
    <property type="evidence" value="ECO:0007669"/>
    <property type="project" value="UniProtKB-KW"/>
</dbReference>
<evidence type="ECO:0000256" key="6">
    <source>
        <dbReference type="ARBA" id="ARBA00022777"/>
    </source>
</evidence>
<reference evidence="12 13" key="1">
    <citation type="submission" date="2019-02" db="EMBL/GenBank/DDBJ databases">
        <title>Deep-cultivation of Planctomycetes and their phenomic and genomic characterization uncovers novel biology.</title>
        <authorList>
            <person name="Wiegand S."/>
            <person name="Jogler M."/>
            <person name="Boedeker C."/>
            <person name="Pinto D."/>
            <person name="Vollmers J."/>
            <person name="Rivas-Marin E."/>
            <person name="Kohn T."/>
            <person name="Peeters S.H."/>
            <person name="Heuer A."/>
            <person name="Rast P."/>
            <person name="Oberbeckmann S."/>
            <person name="Bunk B."/>
            <person name="Jeske O."/>
            <person name="Meyerdierks A."/>
            <person name="Storesund J.E."/>
            <person name="Kallscheuer N."/>
            <person name="Luecker S."/>
            <person name="Lage O.M."/>
            <person name="Pohl T."/>
            <person name="Merkel B.J."/>
            <person name="Hornburger P."/>
            <person name="Mueller R.-W."/>
            <person name="Bruemmer F."/>
            <person name="Labrenz M."/>
            <person name="Spormann A.M."/>
            <person name="Op Den Camp H."/>
            <person name="Overmann J."/>
            <person name="Amann R."/>
            <person name="Jetten M.S.M."/>
            <person name="Mascher T."/>
            <person name="Medema M.H."/>
            <person name="Devos D.P."/>
            <person name="Kaster A.-K."/>
            <person name="Ovreas L."/>
            <person name="Rohde M."/>
            <person name="Galperin M.Y."/>
            <person name="Jogler C."/>
        </authorList>
    </citation>
    <scope>NUCLEOTIDE SEQUENCE [LARGE SCALE GENOMIC DNA]</scope>
    <source>
        <strain evidence="12 13">CA13</strain>
    </source>
</reference>
<feature type="domain" description="Histidine kinase" evidence="11">
    <location>
        <begin position="232"/>
        <end position="445"/>
    </location>
</feature>
<keyword evidence="10" id="KW-0472">Membrane</keyword>
<evidence type="ECO:0000256" key="9">
    <source>
        <dbReference type="SAM" id="Coils"/>
    </source>
</evidence>
<dbReference type="Gene3D" id="3.30.565.10">
    <property type="entry name" value="Histidine kinase-like ATPase, C-terminal domain"/>
    <property type="match status" value="1"/>
</dbReference>
<evidence type="ECO:0000256" key="3">
    <source>
        <dbReference type="ARBA" id="ARBA00022553"/>
    </source>
</evidence>
<protein>
    <recommendedName>
        <fullName evidence="2">histidine kinase</fullName>
        <ecNumber evidence="2">2.7.13.3</ecNumber>
    </recommendedName>
</protein>
<feature type="transmembrane region" description="Helical" evidence="10">
    <location>
        <begin position="53"/>
        <end position="74"/>
    </location>
</feature>
<keyword evidence="3" id="KW-0597">Phosphoprotein</keyword>
<feature type="coiled-coil region" evidence="9">
    <location>
        <begin position="193"/>
        <end position="223"/>
    </location>
</feature>
<keyword evidence="10" id="KW-1133">Transmembrane helix</keyword>
<evidence type="ECO:0000256" key="1">
    <source>
        <dbReference type="ARBA" id="ARBA00000085"/>
    </source>
</evidence>
<feature type="transmembrane region" description="Helical" evidence="10">
    <location>
        <begin position="81"/>
        <end position="101"/>
    </location>
</feature>
<evidence type="ECO:0000313" key="12">
    <source>
        <dbReference type="EMBL" id="TWT84211.1"/>
    </source>
</evidence>
<keyword evidence="7" id="KW-0067">ATP-binding</keyword>
<evidence type="ECO:0000256" key="8">
    <source>
        <dbReference type="ARBA" id="ARBA00023012"/>
    </source>
</evidence>
<evidence type="ECO:0000256" key="4">
    <source>
        <dbReference type="ARBA" id="ARBA00022679"/>
    </source>
</evidence>
<comment type="catalytic activity">
    <reaction evidence="1">
        <text>ATP + protein L-histidine = ADP + protein N-phospho-L-histidine.</text>
        <dbReference type="EC" id="2.7.13.3"/>
    </reaction>
</comment>
<dbReference type="InterPro" id="IPR004358">
    <property type="entry name" value="Sig_transdc_His_kin-like_C"/>
</dbReference>
<gene>
    <name evidence="12" type="primary">fixL_2</name>
    <name evidence="12" type="ORF">CA13_56870</name>
</gene>
<proteinExistence type="predicted"/>
<dbReference type="PANTHER" id="PTHR43065:SF10">
    <property type="entry name" value="PEROXIDE STRESS-ACTIVATED HISTIDINE KINASE MAK3"/>
    <property type="match status" value="1"/>
</dbReference>
<dbReference type="Gene3D" id="1.10.287.130">
    <property type="match status" value="1"/>
</dbReference>
<name>A0A5C5ZBG8_9BACT</name>
<dbReference type="InterPro" id="IPR003661">
    <property type="entry name" value="HisK_dim/P_dom"/>
</dbReference>
<feature type="transmembrane region" description="Helical" evidence="10">
    <location>
        <begin position="161"/>
        <end position="183"/>
    </location>
</feature>
<keyword evidence="13" id="KW-1185">Reference proteome</keyword>
<dbReference type="GO" id="GO:0000155">
    <property type="term" value="F:phosphorelay sensor kinase activity"/>
    <property type="evidence" value="ECO:0007669"/>
    <property type="project" value="InterPro"/>
</dbReference>
<evidence type="ECO:0000256" key="10">
    <source>
        <dbReference type="SAM" id="Phobius"/>
    </source>
</evidence>
<dbReference type="SMART" id="SM00387">
    <property type="entry name" value="HATPase_c"/>
    <property type="match status" value="1"/>
</dbReference>
<organism evidence="12 13">
    <name type="scientific">Novipirellula herctigrandis</name>
    <dbReference type="NCBI Taxonomy" id="2527986"/>
    <lineage>
        <taxon>Bacteria</taxon>
        <taxon>Pseudomonadati</taxon>
        <taxon>Planctomycetota</taxon>
        <taxon>Planctomycetia</taxon>
        <taxon>Pirellulales</taxon>
        <taxon>Pirellulaceae</taxon>
        <taxon>Novipirellula</taxon>
    </lineage>
</organism>
<dbReference type="AlphaFoldDB" id="A0A5C5ZBG8"/>
<evidence type="ECO:0000259" key="11">
    <source>
        <dbReference type="PROSITE" id="PS50109"/>
    </source>
</evidence>
<dbReference type="PROSITE" id="PS50109">
    <property type="entry name" value="HIS_KIN"/>
    <property type="match status" value="1"/>
</dbReference>
<feature type="transmembrane region" description="Helical" evidence="10">
    <location>
        <begin position="132"/>
        <end position="149"/>
    </location>
</feature>
<dbReference type="Pfam" id="PF02518">
    <property type="entry name" value="HATPase_c"/>
    <property type="match status" value="1"/>
</dbReference>